<dbReference type="Gene3D" id="2.60.300.12">
    <property type="entry name" value="HesB-like domain"/>
    <property type="match status" value="1"/>
</dbReference>
<evidence type="ECO:0000313" key="2">
    <source>
        <dbReference type="Proteomes" id="UP000014216"/>
    </source>
</evidence>
<keyword evidence="2" id="KW-1185">Reference proteome</keyword>
<dbReference type="NCBIfam" id="NF038090">
    <property type="entry name" value="IscA_HesB_Se"/>
    <property type="match status" value="1"/>
</dbReference>
<dbReference type="Proteomes" id="UP000014216">
    <property type="component" value="Unassembled WGS sequence"/>
</dbReference>
<sequence length="105" mass="10869">MITVTQAARKEVAKYFDGKEKSPVRLFITSGCGGPSLAMALDQPKEADTVFTQGDVDYIMETELLKKAQPVTVDYTGMGFNISSSLELGGGGCSSCGTGGGCCGS</sequence>
<protein>
    <submittedName>
        <fullName evidence="1">HesB/YadR/YfhF-family protein</fullName>
    </submittedName>
</protein>
<dbReference type="SUPFAM" id="SSF89360">
    <property type="entry name" value="HesB-like domain"/>
    <property type="match status" value="1"/>
</dbReference>
<dbReference type="RefSeq" id="WP_006964147.1">
    <property type="nucleotide sequence ID" value="NZ_APJX01000001.1"/>
</dbReference>
<dbReference type="InterPro" id="IPR035903">
    <property type="entry name" value="HesB-like_dom_sf"/>
</dbReference>
<dbReference type="PATRIC" id="fig|1286635.3.peg.598"/>
<reference evidence="1 2" key="1">
    <citation type="journal article" date="2013" name="Genome Announc.">
        <title>Draft Genome Sequence of Desulfotignum phosphitoxidans DSM 13687 Strain FiPS-3.</title>
        <authorList>
            <person name="Poehlein A."/>
            <person name="Daniel R."/>
            <person name="Simeonova D.D."/>
        </authorList>
    </citation>
    <scope>NUCLEOTIDE SEQUENCE [LARGE SCALE GENOMIC DNA]</scope>
    <source>
        <strain evidence="1 2">DSM 13687</strain>
    </source>
</reference>
<accession>S0G251</accession>
<name>S0G251_9BACT</name>
<dbReference type="AlphaFoldDB" id="S0G251"/>
<dbReference type="EMBL" id="APJX01000001">
    <property type="protein sequence ID" value="EMS81423.1"/>
    <property type="molecule type" value="Genomic_DNA"/>
</dbReference>
<proteinExistence type="predicted"/>
<organism evidence="1 2">
    <name type="scientific">Desulfotignum phosphitoxidans DSM 13687</name>
    <dbReference type="NCBI Taxonomy" id="1286635"/>
    <lineage>
        <taxon>Bacteria</taxon>
        <taxon>Pseudomonadati</taxon>
        <taxon>Thermodesulfobacteriota</taxon>
        <taxon>Desulfobacteria</taxon>
        <taxon>Desulfobacterales</taxon>
        <taxon>Desulfobacteraceae</taxon>
        <taxon>Desulfotignum</taxon>
    </lineage>
</organism>
<dbReference type="OrthoDB" id="5460919at2"/>
<gene>
    <name evidence="1" type="ORF">Dpo_1c05640</name>
</gene>
<comment type="caution">
    <text evidence="1">The sequence shown here is derived from an EMBL/GenBank/DDBJ whole genome shotgun (WGS) entry which is preliminary data.</text>
</comment>
<evidence type="ECO:0000313" key="1">
    <source>
        <dbReference type="EMBL" id="EMS81423.1"/>
    </source>
</evidence>